<keyword evidence="2" id="KW-0902">Two-component regulatory system</keyword>
<keyword evidence="3 5" id="KW-0238">DNA-binding</keyword>
<evidence type="ECO:0000256" key="3">
    <source>
        <dbReference type="ARBA" id="ARBA00023125"/>
    </source>
</evidence>
<dbReference type="InterPro" id="IPR001867">
    <property type="entry name" value="OmpR/PhoB-type_DNA-bd"/>
</dbReference>
<dbReference type="GO" id="GO:0005829">
    <property type="term" value="C:cytosol"/>
    <property type="evidence" value="ECO:0007669"/>
    <property type="project" value="TreeGrafter"/>
</dbReference>
<dbReference type="Pfam" id="PF00072">
    <property type="entry name" value="Response_reg"/>
    <property type="match status" value="1"/>
</dbReference>
<feature type="DNA-binding region" description="OmpR/PhoB-type" evidence="5">
    <location>
        <begin position="129"/>
        <end position="226"/>
    </location>
</feature>
<dbReference type="Pfam" id="PF00486">
    <property type="entry name" value="Trans_reg_C"/>
    <property type="match status" value="1"/>
</dbReference>
<accession>A0A939JEI0</accession>
<dbReference type="GO" id="GO:0000976">
    <property type="term" value="F:transcription cis-regulatory region binding"/>
    <property type="evidence" value="ECO:0007669"/>
    <property type="project" value="TreeGrafter"/>
</dbReference>
<dbReference type="SUPFAM" id="SSF52172">
    <property type="entry name" value="CheY-like"/>
    <property type="match status" value="1"/>
</dbReference>
<dbReference type="SMART" id="SM00448">
    <property type="entry name" value="REC"/>
    <property type="match status" value="1"/>
</dbReference>
<keyword evidence="9" id="KW-1185">Reference proteome</keyword>
<reference evidence="8" key="1">
    <citation type="submission" date="2021-03" db="EMBL/GenBank/DDBJ databases">
        <authorList>
            <person name="Kim M.K."/>
        </authorList>
    </citation>
    <scope>NUCLEOTIDE SEQUENCE</scope>
    <source>
        <strain evidence="8">BT186</strain>
    </source>
</reference>
<evidence type="ECO:0000313" key="9">
    <source>
        <dbReference type="Proteomes" id="UP000664144"/>
    </source>
</evidence>
<dbReference type="InterPro" id="IPR036388">
    <property type="entry name" value="WH-like_DNA-bd_sf"/>
</dbReference>
<gene>
    <name evidence="8" type="ORF">J0X19_15720</name>
</gene>
<dbReference type="EMBL" id="JAFLQZ010000011">
    <property type="protein sequence ID" value="MBO0359412.1"/>
    <property type="molecule type" value="Genomic_DNA"/>
</dbReference>
<dbReference type="Gene3D" id="3.40.50.2300">
    <property type="match status" value="1"/>
</dbReference>
<dbReference type="InterPro" id="IPR039420">
    <property type="entry name" value="WalR-like"/>
</dbReference>
<feature type="modified residue" description="4-aspartylphosphate" evidence="4">
    <location>
        <position position="52"/>
    </location>
</feature>
<dbReference type="PANTHER" id="PTHR48111">
    <property type="entry name" value="REGULATOR OF RPOS"/>
    <property type="match status" value="1"/>
</dbReference>
<dbReference type="InterPro" id="IPR011006">
    <property type="entry name" value="CheY-like_superfamily"/>
</dbReference>
<dbReference type="AlphaFoldDB" id="A0A939JEI0"/>
<dbReference type="CDD" id="cd00383">
    <property type="entry name" value="trans_reg_C"/>
    <property type="match status" value="1"/>
</dbReference>
<dbReference type="GO" id="GO:0000156">
    <property type="term" value="F:phosphorelay response regulator activity"/>
    <property type="evidence" value="ECO:0007669"/>
    <property type="project" value="TreeGrafter"/>
</dbReference>
<dbReference type="GO" id="GO:0032993">
    <property type="term" value="C:protein-DNA complex"/>
    <property type="evidence" value="ECO:0007669"/>
    <property type="project" value="TreeGrafter"/>
</dbReference>
<dbReference type="PROSITE" id="PS50110">
    <property type="entry name" value="RESPONSE_REGULATORY"/>
    <property type="match status" value="1"/>
</dbReference>
<feature type="domain" description="OmpR/PhoB-type" evidence="7">
    <location>
        <begin position="129"/>
        <end position="226"/>
    </location>
</feature>
<dbReference type="SMART" id="SM00862">
    <property type="entry name" value="Trans_reg_C"/>
    <property type="match status" value="1"/>
</dbReference>
<dbReference type="InterPro" id="IPR001789">
    <property type="entry name" value="Sig_transdc_resp-reg_receiver"/>
</dbReference>
<evidence type="ECO:0000259" key="7">
    <source>
        <dbReference type="PROSITE" id="PS51755"/>
    </source>
</evidence>
<dbReference type="Gene3D" id="6.10.250.690">
    <property type="match status" value="1"/>
</dbReference>
<evidence type="ECO:0000256" key="5">
    <source>
        <dbReference type="PROSITE-ProRule" id="PRU01091"/>
    </source>
</evidence>
<dbReference type="Gene3D" id="1.10.10.10">
    <property type="entry name" value="Winged helix-like DNA-binding domain superfamily/Winged helix DNA-binding domain"/>
    <property type="match status" value="1"/>
</dbReference>
<evidence type="ECO:0000256" key="2">
    <source>
        <dbReference type="ARBA" id="ARBA00023012"/>
    </source>
</evidence>
<dbReference type="CDD" id="cd17574">
    <property type="entry name" value="REC_OmpR"/>
    <property type="match status" value="1"/>
</dbReference>
<organism evidence="8 9">
    <name type="scientific">Hymenobacter telluris</name>
    <dbReference type="NCBI Taxonomy" id="2816474"/>
    <lineage>
        <taxon>Bacteria</taxon>
        <taxon>Pseudomonadati</taxon>
        <taxon>Bacteroidota</taxon>
        <taxon>Cytophagia</taxon>
        <taxon>Cytophagales</taxon>
        <taxon>Hymenobacteraceae</taxon>
        <taxon>Hymenobacter</taxon>
    </lineage>
</organism>
<dbReference type="PROSITE" id="PS51755">
    <property type="entry name" value="OMPR_PHOB"/>
    <property type="match status" value="1"/>
</dbReference>
<dbReference type="PANTHER" id="PTHR48111:SF40">
    <property type="entry name" value="PHOSPHATE REGULON TRANSCRIPTIONAL REGULATORY PROTEIN PHOB"/>
    <property type="match status" value="1"/>
</dbReference>
<evidence type="ECO:0000256" key="1">
    <source>
        <dbReference type="ARBA" id="ARBA00022553"/>
    </source>
</evidence>
<evidence type="ECO:0000259" key="6">
    <source>
        <dbReference type="PROSITE" id="PS50110"/>
    </source>
</evidence>
<evidence type="ECO:0000313" key="8">
    <source>
        <dbReference type="EMBL" id="MBO0359412.1"/>
    </source>
</evidence>
<comment type="caution">
    <text evidence="8">The sequence shown here is derived from an EMBL/GenBank/DDBJ whole genome shotgun (WGS) entry which is preliminary data.</text>
</comment>
<sequence length="226" mass="25641">MATVLLVEDEAALALIIKDSLEMRGFTVQHAADGAQGLRLFRQQPPDIVVADVMMPQLDGFSLGKQLRQENATVPLIFLTALSQPADVVRGFELGGNDYLRKPFSMDELIVRIQAQLNRTAAPSATTATEPLRIGRYVFAYTQQRLRLADTEIELTNREAELLKRLHDHRNQVLERSTVLLELWGQDHFFNGRSLDVFVTRLRRYLRADPQVQILNVRGIGYKLIC</sequence>
<dbReference type="RefSeq" id="WP_206985338.1">
    <property type="nucleotide sequence ID" value="NZ_JAFLQZ010000011.1"/>
</dbReference>
<dbReference type="Proteomes" id="UP000664144">
    <property type="component" value="Unassembled WGS sequence"/>
</dbReference>
<keyword evidence="1 4" id="KW-0597">Phosphoprotein</keyword>
<protein>
    <submittedName>
        <fullName evidence="8">Response regulator transcription factor</fullName>
    </submittedName>
</protein>
<feature type="domain" description="Response regulatory" evidence="6">
    <location>
        <begin position="3"/>
        <end position="117"/>
    </location>
</feature>
<evidence type="ECO:0000256" key="4">
    <source>
        <dbReference type="PROSITE-ProRule" id="PRU00169"/>
    </source>
</evidence>
<dbReference type="GO" id="GO:0006355">
    <property type="term" value="P:regulation of DNA-templated transcription"/>
    <property type="evidence" value="ECO:0007669"/>
    <property type="project" value="InterPro"/>
</dbReference>
<proteinExistence type="predicted"/>
<name>A0A939JEI0_9BACT</name>